<dbReference type="EMBL" id="CAJNOK010022061">
    <property type="protein sequence ID" value="CAF1342109.1"/>
    <property type="molecule type" value="Genomic_DNA"/>
</dbReference>
<dbReference type="PRINTS" id="PR00783">
    <property type="entry name" value="MINTRINSICP"/>
</dbReference>
<feature type="compositionally biased region" description="Basic and acidic residues" evidence="7">
    <location>
        <begin position="73"/>
        <end position="90"/>
    </location>
</feature>
<keyword evidence="3 6" id="KW-0812">Transmembrane</keyword>
<dbReference type="PANTHER" id="PTHR45724:SF13">
    <property type="entry name" value="AQUAPORIN NIP1-1-RELATED"/>
    <property type="match status" value="1"/>
</dbReference>
<dbReference type="SUPFAM" id="SSF81338">
    <property type="entry name" value="Aquaporin-like"/>
    <property type="match status" value="1"/>
</dbReference>
<comment type="similarity">
    <text evidence="6">Belongs to the MIP/aquaporin (TC 1.A.8) family.</text>
</comment>
<proteinExistence type="inferred from homology"/>
<dbReference type="Proteomes" id="UP000677228">
    <property type="component" value="Unassembled WGS sequence"/>
</dbReference>
<organism evidence="10 11">
    <name type="scientific">Didymodactylos carnosus</name>
    <dbReference type="NCBI Taxonomy" id="1234261"/>
    <lineage>
        <taxon>Eukaryota</taxon>
        <taxon>Metazoa</taxon>
        <taxon>Spiralia</taxon>
        <taxon>Gnathifera</taxon>
        <taxon>Rotifera</taxon>
        <taxon>Eurotatoria</taxon>
        <taxon>Bdelloidea</taxon>
        <taxon>Philodinida</taxon>
        <taxon>Philodinidae</taxon>
        <taxon>Didymodactylos</taxon>
    </lineage>
</organism>
<dbReference type="PANTHER" id="PTHR45724">
    <property type="entry name" value="AQUAPORIN NIP2-1"/>
    <property type="match status" value="1"/>
</dbReference>
<comment type="subcellular location">
    <subcellularLocation>
        <location evidence="1">Membrane</location>
        <topology evidence="1">Multi-pass membrane protein</topology>
    </subcellularLocation>
</comment>
<feature type="transmembrane region" description="Helical" evidence="8">
    <location>
        <begin position="153"/>
        <end position="178"/>
    </location>
</feature>
<evidence type="ECO:0000313" key="11">
    <source>
        <dbReference type="Proteomes" id="UP000682733"/>
    </source>
</evidence>
<evidence type="ECO:0000256" key="3">
    <source>
        <dbReference type="ARBA" id="ARBA00022692"/>
    </source>
</evidence>
<dbReference type="Gene3D" id="1.20.1080.10">
    <property type="entry name" value="Glycerol uptake facilitator protein"/>
    <property type="match status" value="1"/>
</dbReference>
<evidence type="ECO:0000256" key="1">
    <source>
        <dbReference type="ARBA" id="ARBA00004141"/>
    </source>
</evidence>
<evidence type="ECO:0000313" key="9">
    <source>
        <dbReference type="EMBL" id="CAF1342109.1"/>
    </source>
</evidence>
<feature type="transmembrane region" description="Helical" evidence="8">
    <location>
        <begin position="114"/>
        <end position="133"/>
    </location>
</feature>
<evidence type="ECO:0000256" key="4">
    <source>
        <dbReference type="ARBA" id="ARBA00022989"/>
    </source>
</evidence>
<feature type="region of interest" description="Disordered" evidence="7">
    <location>
        <begin position="69"/>
        <end position="96"/>
    </location>
</feature>
<dbReference type="Proteomes" id="UP000682733">
    <property type="component" value="Unassembled WGS sequence"/>
</dbReference>
<gene>
    <name evidence="9" type="ORF">OVA965_LOCUS30391</name>
    <name evidence="10" type="ORF">TMI583_LOCUS31190</name>
</gene>
<keyword evidence="5 8" id="KW-0472">Membrane</keyword>
<name>A0A8S2RIH6_9BILA</name>
<sequence>VQSMTNVSTCALGQAFRSDIISSQNKTSLRAPIGYPAPPSIYHFWRRYLRKTWHYLVVPPLIAEAKRLQRGATSREDNQHNQNSHHSDREQQDEDEENFHIDFKRATVEFFRRLFTEFIGTMILTTVLGANLLESRLKLITSESAAFNNGLTILFLIYPLGAISGAHFNPVVTFTFTLRRVFILRC</sequence>
<feature type="non-terminal residue" evidence="10">
    <location>
        <position position="1"/>
    </location>
</feature>
<protein>
    <recommendedName>
        <fullName evidence="12">Aquaporin</fullName>
    </recommendedName>
</protein>
<dbReference type="InterPro" id="IPR034294">
    <property type="entry name" value="Aquaporin_transptr"/>
</dbReference>
<dbReference type="AlphaFoldDB" id="A0A8S2RIH6"/>
<dbReference type="Pfam" id="PF00230">
    <property type="entry name" value="MIP"/>
    <property type="match status" value="1"/>
</dbReference>
<dbReference type="GO" id="GO:0016020">
    <property type="term" value="C:membrane"/>
    <property type="evidence" value="ECO:0007669"/>
    <property type="project" value="UniProtKB-SubCell"/>
</dbReference>
<dbReference type="GO" id="GO:0015267">
    <property type="term" value="F:channel activity"/>
    <property type="evidence" value="ECO:0007669"/>
    <property type="project" value="InterPro"/>
</dbReference>
<dbReference type="InterPro" id="IPR000425">
    <property type="entry name" value="MIP"/>
</dbReference>
<accession>A0A8S2RIH6</accession>
<evidence type="ECO:0000256" key="8">
    <source>
        <dbReference type="SAM" id="Phobius"/>
    </source>
</evidence>
<evidence type="ECO:0000256" key="6">
    <source>
        <dbReference type="RuleBase" id="RU000477"/>
    </source>
</evidence>
<comment type="caution">
    <text evidence="10">The sequence shown here is derived from an EMBL/GenBank/DDBJ whole genome shotgun (WGS) entry which is preliminary data.</text>
</comment>
<evidence type="ECO:0000313" key="10">
    <source>
        <dbReference type="EMBL" id="CAF4153217.1"/>
    </source>
</evidence>
<evidence type="ECO:0000256" key="2">
    <source>
        <dbReference type="ARBA" id="ARBA00022448"/>
    </source>
</evidence>
<evidence type="ECO:0000256" key="7">
    <source>
        <dbReference type="SAM" id="MobiDB-lite"/>
    </source>
</evidence>
<keyword evidence="4 8" id="KW-1133">Transmembrane helix</keyword>
<keyword evidence="2 6" id="KW-0813">Transport</keyword>
<evidence type="ECO:0008006" key="12">
    <source>
        <dbReference type="Google" id="ProtNLM"/>
    </source>
</evidence>
<dbReference type="EMBL" id="CAJOBA010043686">
    <property type="protein sequence ID" value="CAF4153217.1"/>
    <property type="molecule type" value="Genomic_DNA"/>
</dbReference>
<dbReference type="InterPro" id="IPR023271">
    <property type="entry name" value="Aquaporin-like"/>
</dbReference>
<evidence type="ECO:0000256" key="5">
    <source>
        <dbReference type="ARBA" id="ARBA00023136"/>
    </source>
</evidence>
<reference evidence="10" key="1">
    <citation type="submission" date="2021-02" db="EMBL/GenBank/DDBJ databases">
        <authorList>
            <person name="Nowell W R."/>
        </authorList>
    </citation>
    <scope>NUCLEOTIDE SEQUENCE</scope>
</reference>